<feature type="non-terminal residue" evidence="1">
    <location>
        <position position="50"/>
    </location>
</feature>
<evidence type="ECO:0000313" key="1">
    <source>
        <dbReference type="EMBL" id="SVA40495.1"/>
    </source>
</evidence>
<dbReference type="AlphaFoldDB" id="A0A381VJF8"/>
<accession>A0A381VJF8</accession>
<proteinExistence type="predicted"/>
<sequence>MQKIIVTFFLSLLFFSCSEQVYEYEEKIREELKATNQTMSEIEIKKTAIY</sequence>
<organism evidence="1">
    <name type="scientific">marine metagenome</name>
    <dbReference type="NCBI Taxonomy" id="408172"/>
    <lineage>
        <taxon>unclassified sequences</taxon>
        <taxon>metagenomes</taxon>
        <taxon>ecological metagenomes</taxon>
    </lineage>
</organism>
<reference evidence="1" key="1">
    <citation type="submission" date="2018-05" db="EMBL/GenBank/DDBJ databases">
        <authorList>
            <person name="Lanie J.A."/>
            <person name="Ng W.-L."/>
            <person name="Kazmierczak K.M."/>
            <person name="Andrzejewski T.M."/>
            <person name="Davidsen T.M."/>
            <person name="Wayne K.J."/>
            <person name="Tettelin H."/>
            <person name="Glass J.I."/>
            <person name="Rusch D."/>
            <person name="Podicherti R."/>
            <person name="Tsui H.-C.T."/>
            <person name="Winkler M.E."/>
        </authorList>
    </citation>
    <scope>NUCLEOTIDE SEQUENCE</scope>
</reference>
<name>A0A381VJF8_9ZZZZ</name>
<dbReference type="PROSITE" id="PS51257">
    <property type="entry name" value="PROKAR_LIPOPROTEIN"/>
    <property type="match status" value="1"/>
</dbReference>
<protein>
    <submittedName>
        <fullName evidence="1">Uncharacterized protein</fullName>
    </submittedName>
</protein>
<gene>
    <name evidence="1" type="ORF">METZ01_LOCUS93349</name>
</gene>
<dbReference type="EMBL" id="UINC01009013">
    <property type="protein sequence ID" value="SVA40495.1"/>
    <property type="molecule type" value="Genomic_DNA"/>
</dbReference>